<evidence type="ECO:0000313" key="6">
    <source>
        <dbReference type="Ensembl" id="ENSMMDP00005022912.1"/>
    </source>
</evidence>
<dbReference type="PANTHER" id="PTHR12015">
    <property type="entry name" value="SMALL INDUCIBLE CYTOKINE A"/>
    <property type="match status" value="1"/>
</dbReference>
<dbReference type="RefSeq" id="XP_029916409.1">
    <property type="nucleotide sequence ID" value="XM_030060549.1"/>
</dbReference>
<reference evidence="6" key="3">
    <citation type="submission" date="2025-09" db="UniProtKB">
        <authorList>
            <consortium name="Ensembl"/>
        </authorList>
    </citation>
    <scope>IDENTIFICATION</scope>
</reference>
<feature type="chain" id="PRO_5025705720" description="C-C motif chemokine" evidence="4">
    <location>
        <begin position="27"/>
        <end position="112"/>
    </location>
</feature>
<dbReference type="Gene3D" id="2.40.50.40">
    <property type="match status" value="1"/>
</dbReference>
<dbReference type="AlphaFoldDB" id="A0A667Y5K7"/>
<dbReference type="Pfam" id="PF00048">
    <property type="entry name" value="IL8"/>
    <property type="match status" value="1"/>
</dbReference>
<evidence type="ECO:0000256" key="3">
    <source>
        <dbReference type="ARBA" id="ARBA00023157"/>
    </source>
</evidence>
<dbReference type="SUPFAM" id="SSF54117">
    <property type="entry name" value="Interleukin 8-like chemokines"/>
    <property type="match status" value="1"/>
</dbReference>
<dbReference type="PROSITE" id="PS00472">
    <property type="entry name" value="SMALL_CYTOKINES_CC"/>
    <property type="match status" value="1"/>
</dbReference>
<reference evidence="6" key="2">
    <citation type="submission" date="2025-08" db="UniProtKB">
        <authorList>
            <consortium name="Ensembl"/>
        </authorList>
    </citation>
    <scope>IDENTIFICATION</scope>
</reference>
<name>A0A667Y5K7_9TELE</name>
<dbReference type="GO" id="GO:0005615">
    <property type="term" value="C:extracellular space"/>
    <property type="evidence" value="ECO:0007669"/>
    <property type="project" value="UniProtKB-KW"/>
</dbReference>
<evidence type="ECO:0000256" key="4">
    <source>
        <dbReference type="RuleBase" id="RU361150"/>
    </source>
</evidence>
<keyword evidence="4" id="KW-0145">Chemotaxis</keyword>
<dbReference type="InterPro" id="IPR001811">
    <property type="entry name" value="Chemokine_IL8-like_dom"/>
</dbReference>
<sequence>MAPRCDAKLLFCVLVIACCCYTVTEGQMVVDCCLRTSETAIDKRLVRDYKRQVLGQGCSIEAVIFETRKGIHLCAPTNRQWVDELMKHVDDLKVFCQKRKNKGNRCKGLKPK</sequence>
<keyword evidence="2 4" id="KW-0202">Cytokine</keyword>
<dbReference type="InParanoid" id="A0A667Y5K7"/>
<gene>
    <name evidence="6" type="primary">LOC115365508</name>
</gene>
<protein>
    <recommendedName>
        <fullName evidence="4">C-C motif chemokine</fullName>
    </recommendedName>
</protein>
<dbReference type="SMART" id="SM00199">
    <property type="entry name" value="SCY"/>
    <property type="match status" value="1"/>
</dbReference>
<dbReference type="PANTHER" id="PTHR12015:SF108">
    <property type="entry name" value="C-C MOTIF CHEMOKINE 20"/>
    <property type="match status" value="1"/>
</dbReference>
<dbReference type="CDD" id="cd00169">
    <property type="entry name" value="Chemokine"/>
    <property type="match status" value="1"/>
</dbReference>
<dbReference type="GO" id="GO:0008009">
    <property type="term" value="F:chemokine activity"/>
    <property type="evidence" value="ECO:0007669"/>
    <property type="project" value="InterPro"/>
</dbReference>
<dbReference type="FunCoup" id="A0A667Y5K7">
    <property type="interactions" value="58"/>
</dbReference>
<keyword evidence="7" id="KW-1185">Reference proteome</keyword>
<proteinExistence type="inferred from homology"/>
<evidence type="ECO:0000256" key="1">
    <source>
        <dbReference type="ARBA" id="ARBA00010868"/>
    </source>
</evidence>
<dbReference type="InterPro" id="IPR036048">
    <property type="entry name" value="Interleukin_8-like_sf"/>
</dbReference>
<accession>A0A667Y5K7</accession>
<dbReference type="Ensembl" id="ENSMMDT00005023416.1">
    <property type="protein sequence ID" value="ENSMMDP00005022912.1"/>
    <property type="gene ID" value="ENSMMDG00005011100.1"/>
</dbReference>
<dbReference type="OrthoDB" id="8900217at2759"/>
<dbReference type="Proteomes" id="UP000472263">
    <property type="component" value="Chromosome 9"/>
</dbReference>
<comment type="similarity">
    <text evidence="1 4">Belongs to the intercrine beta (chemokine CC) family.</text>
</comment>
<dbReference type="GeneID" id="115365508"/>
<evidence type="ECO:0000256" key="2">
    <source>
        <dbReference type="ARBA" id="ARBA00022514"/>
    </source>
</evidence>
<feature type="signal peptide" evidence="4">
    <location>
        <begin position="1"/>
        <end position="26"/>
    </location>
</feature>
<keyword evidence="4" id="KW-0964">Secreted</keyword>
<evidence type="ECO:0000259" key="5">
    <source>
        <dbReference type="SMART" id="SM00199"/>
    </source>
</evidence>
<reference evidence="6" key="1">
    <citation type="submission" date="2019-06" db="EMBL/GenBank/DDBJ databases">
        <authorList>
            <consortium name="Wellcome Sanger Institute Data Sharing"/>
        </authorList>
    </citation>
    <scope>NUCLEOTIDE SEQUENCE [LARGE SCALE GENOMIC DNA]</scope>
</reference>
<dbReference type="GO" id="GO:0006955">
    <property type="term" value="P:immune response"/>
    <property type="evidence" value="ECO:0007669"/>
    <property type="project" value="InterPro"/>
</dbReference>
<keyword evidence="4" id="KW-0732">Signal</keyword>
<dbReference type="InterPro" id="IPR039809">
    <property type="entry name" value="Chemokine_b/g/d"/>
</dbReference>
<evidence type="ECO:0000313" key="7">
    <source>
        <dbReference type="Proteomes" id="UP000472263"/>
    </source>
</evidence>
<dbReference type="InterPro" id="IPR000827">
    <property type="entry name" value="Chemokine_CC_CS"/>
</dbReference>
<keyword evidence="3" id="KW-1015">Disulfide bond</keyword>
<organism evidence="6 7">
    <name type="scientific">Myripristis murdjan</name>
    <name type="common">pinecone soldierfish</name>
    <dbReference type="NCBI Taxonomy" id="586833"/>
    <lineage>
        <taxon>Eukaryota</taxon>
        <taxon>Metazoa</taxon>
        <taxon>Chordata</taxon>
        <taxon>Craniata</taxon>
        <taxon>Vertebrata</taxon>
        <taxon>Euteleostomi</taxon>
        <taxon>Actinopterygii</taxon>
        <taxon>Neopterygii</taxon>
        <taxon>Teleostei</taxon>
        <taxon>Neoteleostei</taxon>
        <taxon>Acanthomorphata</taxon>
        <taxon>Holocentriformes</taxon>
        <taxon>Holocentridae</taxon>
        <taxon>Myripristis</taxon>
    </lineage>
</organism>
<comment type="subcellular location">
    <subcellularLocation>
        <location evidence="4">Secreted</location>
    </subcellularLocation>
</comment>
<feature type="domain" description="Chemokine interleukin-8-like" evidence="5">
    <location>
        <begin position="29"/>
        <end position="89"/>
    </location>
</feature>
<dbReference type="GeneTree" id="ENSGT00730000112019"/>